<dbReference type="GO" id="GO:0004672">
    <property type="term" value="F:protein kinase activity"/>
    <property type="evidence" value="ECO:0007669"/>
    <property type="project" value="InterPro"/>
</dbReference>
<feature type="non-terminal residue" evidence="2">
    <location>
        <position position="1"/>
    </location>
</feature>
<name>A0A2G9T785_TELCI</name>
<dbReference type="GO" id="GO:0005524">
    <property type="term" value="F:ATP binding"/>
    <property type="evidence" value="ECO:0007669"/>
    <property type="project" value="InterPro"/>
</dbReference>
<dbReference type="Gene3D" id="1.10.510.10">
    <property type="entry name" value="Transferase(Phosphotransferase) domain 1"/>
    <property type="match status" value="1"/>
</dbReference>
<organism evidence="2 3">
    <name type="scientific">Teladorsagia circumcincta</name>
    <name type="common">Brown stomach worm</name>
    <name type="synonym">Ostertagia circumcincta</name>
    <dbReference type="NCBI Taxonomy" id="45464"/>
    <lineage>
        <taxon>Eukaryota</taxon>
        <taxon>Metazoa</taxon>
        <taxon>Ecdysozoa</taxon>
        <taxon>Nematoda</taxon>
        <taxon>Chromadorea</taxon>
        <taxon>Rhabditida</taxon>
        <taxon>Rhabditina</taxon>
        <taxon>Rhabditomorpha</taxon>
        <taxon>Strongyloidea</taxon>
        <taxon>Trichostrongylidae</taxon>
        <taxon>Teladorsagia</taxon>
    </lineage>
</organism>
<evidence type="ECO:0000259" key="1">
    <source>
        <dbReference type="PROSITE" id="PS50011"/>
    </source>
</evidence>
<gene>
    <name evidence="2" type="ORF">TELCIR_24848</name>
</gene>
<feature type="domain" description="Protein kinase" evidence="1">
    <location>
        <begin position="1"/>
        <end position="109"/>
    </location>
</feature>
<dbReference type="InterPro" id="IPR000719">
    <property type="entry name" value="Prot_kinase_dom"/>
</dbReference>
<evidence type="ECO:0000313" key="2">
    <source>
        <dbReference type="EMBL" id="PIO53803.1"/>
    </source>
</evidence>
<dbReference type="SUPFAM" id="SSF56112">
    <property type="entry name" value="Protein kinase-like (PK-like)"/>
    <property type="match status" value="1"/>
</dbReference>
<proteinExistence type="predicted"/>
<protein>
    <recommendedName>
        <fullName evidence="1">Protein kinase domain-containing protein</fullName>
    </recommendedName>
</protein>
<dbReference type="Proteomes" id="UP000230423">
    <property type="component" value="Unassembled WGS sequence"/>
</dbReference>
<dbReference type="PROSITE" id="PS50011">
    <property type="entry name" value="PROTEIN_KINASE_DOM"/>
    <property type="match status" value="1"/>
</dbReference>
<feature type="non-terminal residue" evidence="2">
    <location>
        <position position="109"/>
    </location>
</feature>
<dbReference type="InterPro" id="IPR011009">
    <property type="entry name" value="Kinase-like_dom_sf"/>
</dbReference>
<sequence length="109" mass="11688">TDGQVKLADFGLAILKQDLNPMSVSGTPNYLAPEVPNSFGKFPSNYTRDTRRSVDGHVSFSARKCAAQSRRKSIVSTHDSGFGSDPDMSRRPALAAAVNGYLNDISGLL</sequence>
<dbReference type="EMBL" id="KZ406168">
    <property type="protein sequence ID" value="PIO53803.1"/>
    <property type="molecule type" value="Genomic_DNA"/>
</dbReference>
<reference evidence="2 3" key="1">
    <citation type="submission" date="2015-09" db="EMBL/GenBank/DDBJ databases">
        <title>Draft genome of the parasitic nematode Teladorsagia circumcincta isolate WARC Sus (inbred).</title>
        <authorList>
            <person name="Mitreva M."/>
        </authorList>
    </citation>
    <scope>NUCLEOTIDE SEQUENCE [LARGE SCALE GENOMIC DNA]</scope>
    <source>
        <strain evidence="2 3">S</strain>
    </source>
</reference>
<accession>A0A2G9T785</accession>
<evidence type="ECO:0000313" key="3">
    <source>
        <dbReference type="Proteomes" id="UP000230423"/>
    </source>
</evidence>
<dbReference type="AlphaFoldDB" id="A0A2G9T785"/>
<keyword evidence="3" id="KW-1185">Reference proteome</keyword>